<comment type="caution">
    <text evidence="1">The sequence shown here is derived from an EMBL/GenBank/DDBJ whole genome shotgun (WGS) entry which is preliminary data.</text>
</comment>
<dbReference type="RefSeq" id="WP_124297099.1">
    <property type="nucleotide sequence ID" value="NZ_BDEV01000060.1"/>
</dbReference>
<protein>
    <submittedName>
        <fullName evidence="1">Uncharacterized protein</fullName>
    </submittedName>
</protein>
<proteinExistence type="predicted"/>
<accession>A0A401X3S5</accession>
<organism evidence="1 2">
    <name type="scientific">Acetobacter pasteurianus NBRC 3278</name>
    <dbReference type="NCBI Taxonomy" id="1226660"/>
    <lineage>
        <taxon>Bacteria</taxon>
        <taxon>Pseudomonadati</taxon>
        <taxon>Pseudomonadota</taxon>
        <taxon>Alphaproteobacteria</taxon>
        <taxon>Acetobacterales</taxon>
        <taxon>Acetobacteraceae</taxon>
        <taxon>Acetobacter</taxon>
    </lineage>
</organism>
<gene>
    <name evidence="1" type="ORF">NBRC3278_1511</name>
</gene>
<name>A0A401X3S5_ACEPA</name>
<keyword evidence="2" id="KW-1185">Reference proteome</keyword>
<dbReference type="AlphaFoldDB" id="A0A401X3S5"/>
<evidence type="ECO:0000313" key="2">
    <source>
        <dbReference type="Proteomes" id="UP000287385"/>
    </source>
</evidence>
<dbReference type="Proteomes" id="UP000287385">
    <property type="component" value="Unassembled WGS sequence"/>
</dbReference>
<evidence type="ECO:0000313" key="1">
    <source>
        <dbReference type="EMBL" id="GCD62418.1"/>
    </source>
</evidence>
<reference evidence="1 2" key="1">
    <citation type="submission" date="2016-06" db="EMBL/GenBank/DDBJ databases">
        <title>Acetobacter pasteurianus NBRC 3278 whole genome sequencing project.</title>
        <authorList>
            <person name="Matsutani M."/>
            <person name="Shiwa Y."/>
            <person name="Okamoto-Kainuma A."/>
            <person name="Ishikawa M."/>
            <person name="Koizumi Y."/>
            <person name="Yoshikawa H."/>
            <person name="Yakushi T."/>
            <person name="Matsushita K."/>
        </authorList>
    </citation>
    <scope>NUCLEOTIDE SEQUENCE [LARGE SCALE GENOMIC DNA]</scope>
    <source>
        <strain evidence="1 2">NBRC 3278</strain>
    </source>
</reference>
<sequence>MNELHAKRSAALEACFGISLRGKRLYSSLKALNLLRCYRYFKELRNSIMHHNGKAGQTLIAATNDYHSLIAQTNNALGTNTAAPMGTKNAITLGSEIDLSLFGVVGFNDIVLRLMCTLDTEAGLTTFGENAIVRFLRSRVNHRSISGNIKSTARRMANEYGLVGLKEPEIFTQMLASHGISMP</sequence>
<dbReference type="EMBL" id="BDEV01000060">
    <property type="protein sequence ID" value="GCD62418.1"/>
    <property type="molecule type" value="Genomic_DNA"/>
</dbReference>